<dbReference type="GO" id="GO:1901135">
    <property type="term" value="P:carbohydrate derivative metabolic process"/>
    <property type="evidence" value="ECO:0007669"/>
    <property type="project" value="InterPro"/>
</dbReference>
<dbReference type="PROSITE" id="PS51464">
    <property type="entry name" value="SIS"/>
    <property type="match status" value="1"/>
</dbReference>
<dbReference type="InterPro" id="IPR046348">
    <property type="entry name" value="SIS_dom_sf"/>
</dbReference>
<dbReference type="Proteomes" id="UP000466345">
    <property type="component" value="Unassembled WGS sequence"/>
</dbReference>
<dbReference type="GO" id="GO:0097367">
    <property type="term" value="F:carbohydrate derivative binding"/>
    <property type="evidence" value="ECO:0007669"/>
    <property type="project" value="InterPro"/>
</dbReference>
<dbReference type="CDD" id="cd05013">
    <property type="entry name" value="SIS_RpiR"/>
    <property type="match status" value="1"/>
</dbReference>
<dbReference type="PANTHER" id="PTHR30390">
    <property type="entry name" value="SEDOHEPTULOSE 7-PHOSPHATE ISOMERASE / DNAA INITIATOR-ASSOCIATING FACTOR FOR REPLICATION INITIATION"/>
    <property type="match status" value="1"/>
</dbReference>
<dbReference type="Pfam" id="PF13580">
    <property type="entry name" value="SIS_2"/>
    <property type="match status" value="1"/>
</dbReference>
<dbReference type="AlphaFoldDB" id="A0A7K0CHN2"/>
<accession>A0A7K0CHN2</accession>
<protein>
    <recommendedName>
        <fullName evidence="1">SIS domain-containing protein</fullName>
    </recommendedName>
</protein>
<dbReference type="InterPro" id="IPR050099">
    <property type="entry name" value="SIS_GmhA/DiaA_subfam"/>
</dbReference>
<keyword evidence="3" id="KW-1185">Reference proteome</keyword>
<proteinExistence type="predicted"/>
<dbReference type="PANTHER" id="PTHR30390:SF7">
    <property type="entry name" value="PHOSPHOHEPTOSE ISOMERASE"/>
    <property type="match status" value="1"/>
</dbReference>
<feature type="domain" description="SIS" evidence="1">
    <location>
        <begin position="22"/>
        <end position="199"/>
    </location>
</feature>
<evidence type="ECO:0000259" key="1">
    <source>
        <dbReference type="PROSITE" id="PS51464"/>
    </source>
</evidence>
<organism evidence="2 3">
    <name type="scientific">Streptomyces smaragdinus</name>
    <dbReference type="NCBI Taxonomy" id="2585196"/>
    <lineage>
        <taxon>Bacteria</taxon>
        <taxon>Bacillati</taxon>
        <taxon>Actinomycetota</taxon>
        <taxon>Actinomycetes</taxon>
        <taxon>Kitasatosporales</taxon>
        <taxon>Streptomycetaceae</taxon>
        <taxon>Streptomyces</taxon>
    </lineage>
</organism>
<evidence type="ECO:0000313" key="2">
    <source>
        <dbReference type="EMBL" id="MQY12990.1"/>
    </source>
</evidence>
<dbReference type="SUPFAM" id="SSF53697">
    <property type="entry name" value="SIS domain"/>
    <property type="match status" value="1"/>
</dbReference>
<evidence type="ECO:0000313" key="3">
    <source>
        <dbReference type="Proteomes" id="UP000466345"/>
    </source>
</evidence>
<dbReference type="Gene3D" id="3.40.50.10490">
    <property type="entry name" value="Glucose-6-phosphate isomerase like protein, domain 1"/>
    <property type="match status" value="1"/>
</dbReference>
<gene>
    <name evidence="2" type="ORF">SRB5_31300</name>
</gene>
<reference evidence="2 3" key="1">
    <citation type="submission" date="2019-10" db="EMBL/GenBank/DDBJ databases">
        <title>Streptomyces smaragdinus sp. nov. and Streptomyces fabii sp. nov., isolated from the gut of fungus growing-termite Macrotermes natalensis.</title>
        <authorList>
            <person name="Schwitalla J."/>
            <person name="Benndorf R."/>
            <person name="Martin K."/>
            <person name="De Beer W."/>
            <person name="Kaster A.-K."/>
            <person name="Vollmers J."/>
            <person name="Poulsen M."/>
            <person name="Beemelmanns C."/>
        </authorList>
    </citation>
    <scope>NUCLEOTIDE SEQUENCE [LARGE SCALE GENOMIC DNA]</scope>
    <source>
        <strain evidence="2 3">RB5</strain>
    </source>
</reference>
<dbReference type="EMBL" id="WEGJ01000010">
    <property type="protein sequence ID" value="MQY12990.1"/>
    <property type="molecule type" value="Genomic_DNA"/>
</dbReference>
<dbReference type="NCBIfam" id="NF002805">
    <property type="entry name" value="PRK02947.1"/>
    <property type="match status" value="1"/>
</dbReference>
<sequence length="237" mass="24317">MARLRQVRDEEAESIAAAGTLLADAVAGGGRLWAYGAGHSGLPAQDLVYRAGGLALVNLLAVPGATADVVPATLGSALERVEGLAGTVLRANGVREGDAVIVISLSGRQTLPVEMALGARERGARVIGVTSVRYAEHTTSAHASGTFLKDNCDVVIDNKIPVGDAELTVPEVAPAPFAPASTVVISAILQSVTAEAAGALAARGIRPPVLRSGNVDGGLEWNDAVFAEYGDRIFYVR</sequence>
<name>A0A7K0CHN2_9ACTN</name>
<comment type="caution">
    <text evidence="2">The sequence shown here is derived from an EMBL/GenBank/DDBJ whole genome shotgun (WGS) entry which is preliminary data.</text>
</comment>
<dbReference type="InterPro" id="IPR035472">
    <property type="entry name" value="RpiR-like_SIS"/>
</dbReference>
<dbReference type="InterPro" id="IPR001347">
    <property type="entry name" value="SIS_dom"/>
</dbReference>